<dbReference type="PROSITE" id="PS00463">
    <property type="entry name" value="ZN2_CY6_FUNGAL_1"/>
    <property type="match status" value="1"/>
</dbReference>
<evidence type="ECO:0000256" key="5">
    <source>
        <dbReference type="ARBA" id="ARBA00023242"/>
    </source>
</evidence>
<dbReference type="InterPro" id="IPR001138">
    <property type="entry name" value="Zn2Cys6_DnaBD"/>
</dbReference>
<dbReference type="Pfam" id="PF08493">
    <property type="entry name" value="AflR"/>
    <property type="match status" value="1"/>
</dbReference>
<dbReference type="PANTHER" id="PTHR31069:SF31">
    <property type="entry name" value="MONODICTYPHENONE CLUSTER TRANSCRIPTION FACTOR-RELATED"/>
    <property type="match status" value="1"/>
</dbReference>
<evidence type="ECO:0000259" key="7">
    <source>
        <dbReference type="PROSITE" id="PS50048"/>
    </source>
</evidence>
<reference evidence="8" key="2">
    <citation type="submission" date="2020-05" db="EMBL/GenBank/DDBJ databases">
        <authorList>
            <person name="Kim H.-S."/>
            <person name="Proctor R.H."/>
            <person name="Brown D.W."/>
        </authorList>
    </citation>
    <scope>NUCLEOTIDE SEQUENCE</scope>
    <source>
        <strain evidence="8">NRRL 20472</strain>
    </source>
</reference>
<keyword evidence="2" id="KW-0805">Transcription regulation</keyword>
<evidence type="ECO:0000256" key="6">
    <source>
        <dbReference type="SAM" id="MobiDB-lite"/>
    </source>
</evidence>
<sequence>MIPDSFRALNELSTPHAARSAKPVRLRLACDACTTAKVRCSKTHPCERCEDNGQERECSYSASRRHGKRARHRKMASETQRPSSSSDTATPAALTTPGYDFASMHYSSEFAWEDYNSNTPEYPASNLDNNHEILDNWAFHNIDLILDFDLSWEPFGSISDASPSHSSGMISPQISLSTDPTLSLETTTPASSISTPNSMQVPKQSHDCEAMALKVLRSLHCNSSTDQDANTFQQPYDLTSSLVVSRKTCVVPSIDTVLFANKTALTDLIPLLKCTCARNPHIAMLHSAIFSKVIFWYRIAVATRYQTEGVELRPMKIQLGMLDLDEDDQATLQRTVLLRELRKAEKVMESFDFCVSGEEEVPSWQASAVQNMREELQAIIQKIKKGQGELA</sequence>
<dbReference type="Gene3D" id="4.10.240.10">
    <property type="entry name" value="Zn(2)-C6 fungal-type DNA-binding domain"/>
    <property type="match status" value="1"/>
</dbReference>
<accession>A0A8H4X885</accession>
<keyword evidence="1" id="KW-0479">Metal-binding</keyword>
<dbReference type="AlphaFoldDB" id="A0A8H4X885"/>
<keyword evidence="4" id="KW-0804">Transcription</keyword>
<evidence type="ECO:0000256" key="3">
    <source>
        <dbReference type="ARBA" id="ARBA00023125"/>
    </source>
</evidence>
<feature type="compositionally biased region" description="Basic residues" evidence="6">
    <location>
        <begin position="63"/>
        <end position="74"/>
    </location>
</feature>
<feature type="compositionally biased region" description="Low complexity" evidence="6">
    <location>
        <begin position="82"/>
        <end position="94"/>
    </location>
</feature>
<organism evidence="8 9">
    <name type="scientific">Fusarium sarcochroum</name>
    <dbReference type="NCBI Taxonomy" id="1208366"/>
    <lineage>
        <taxon>Eukaryota</taxon>
        <taxon>Fungi</taxon>
        <taxon>Dikarya</taxon>
        <taxon>Ascomycota</taxon>
        <taxon>Pezizomycotina</taxon>
        <taxon>Sordariomycetes</taxon>
        <taxon>Hypocreomycetidae</taxon>
        <taxon>Hypocreales</taxon>
        <taxon>Nectriaceae</taxon>
        <taxon>Fusarium</taxon>
        <taxon>Fusarium lateritium species complex</taxon>
    </lineage>
</organism>
<keyword evidence="9" id="KW-1185">Reference proteome</keyword>
<comment type="caution">
    <text evidence="8">The sequence shown here is derived from an EMBL/GenBank/DDBJ whole genome shotgun (WGS) entry which is preliminary data.</text>
</comment>
<name>A0A8H4X885_9HYPO</name>
<proteinExistence type="predicted"/>
<dbReference type="Pfam" id="PF00172">
    <property type="entry name" value="Zn_clus"/>
    <property type="match status" value="1"/>
</dbReference>
<dbReference type="InterPro" id="IPR013700">
    <property type="entry name" value="AflR"/>
</dbReference>
<dbReference type="GO" id="GO:0005634">
    <property type="term" value="C:nucleus"/>
    <property type="evidence" value="ECO:0007669"/>
    <property type="project" value="InterPro"/>
</dbReference>
<dbReference type="GO" id="GO:0045122">
    <property type="term" value="P:aflatoxin biosynthetic process"/>
    <property type="evidence" value="ECO:0007669"/>
    <property type="project" value="InterPro"/>
</dbReference>
<dbReference type="SUPFAM" id="SSF57701">
    <property type="entry name" value="Zn2/Cys6 DNA-binding domain"/>
    <property type="match status" value="1"/>
</dbReference>
<dbReference type="EMBL" id="JABEXW010000335">
    <property type="protein sequence ID" value="KAF4965643.1"/>
    <property type="molecule type" value="Genomic_DNA"/>
</dbReference>
<dbReference type="CDD" id="cd00067">
    <property type="entry name" value="GAL4"/>
    <property type="match status" value="1"/>
</dbReference>
<keyword evidence="5" id="KW-0539">Nucleus</keyword>
<keyword evidence="3" id="KW-0238">DNA-binding</keyword>
<dbReference type="GO" id="GO:0008270">
    <property type="term" value="F:zinc ion binding"/>
    <property type="evidence" value="ECO:0007669"/>
    <property type="project" value="InterPro"/>
</dbReference>
<feature type="region of interest" description="Disordered" evidence="6">
    <location>
        <begin position="57"/>
        <end position="94"/>
    </location>
</feature>
<dbReference type="SMART" id="SM00066">
    <property type="entry name" value="GAL4"/>
    <property type="match status" value="1"/>
</dbReference>
<dbReference type="PROSITE" id="PS50048">
    <property type="entry name" value="ZN2_CY6_FUNGAL_2"/>
    <property type="match status" value="1"/>
</dbReference>
<evidence type="ECO:0000256" key="4">
    <source>
        <dbReference type="ARBA" id="ARBA00023163"/>
    </source>
</evidence>
<reference evidence="8" key="1">
    <citation type="journal article" date="2020" name="BMC Genomics">
        <title>Correction to: Identification and distribution of gene clusters required for synthesis of sphingolipid metabolism inhibitors in diverse species of the filamentous fungus Fusarium.</title>
        <authorList>
            <person name="Kim H.S."/>
            <person name="Lohmar J.M."/>
            <person name="Busman M."/>
            <person name="Brown D.W."/>
            <person name="Naumann T.A."/>
            <person name="Divon H.H."/>
            <person name="Lysoe E."/>
            <person name="Uhlig S."/>
            <person name="Proctor R.H."/>
        </authorList>
    </citation>
    <scope>NUCLEOTIDE SEQUENCE</scope>
    <source>
        <strain evidence="8">NRRL 20472</strain>
    </source>
</reference>
<evidence type="ECO:0000313" key="9">
    <source>
        <dbReference type="Proteomes" id="UP000622797"/>
    </source>
</evidence>
<dbReference type="OrthoDB" id="2328572at2759"/>
<feature type="region of interest" description="Disordered" evidence="6">
    <location>
        <begin position="180"/>
        <end position="201"/>
    </location>
</feature>
<evidence type="ECO:0000256" key="2">
    <source>
        <dbReference type="ARBA" id="ARBA00023015"/>
    </source>
</evidence>
<protein>
    <recommendedName>
        <fullName evidence="7">Zn(2)-C6 fungal-type domain-containing protein</fullName>
    </recommendedName>
</protein>
<gene>
    <name evidence="8" type="ORF">FSARC_6580</name>
</gene>
<feature type="domain" description="Zn(2)-C6 fungal-type" evidence="7">
    <location>
        <begin position="29"/>
        <end position="60"/>
    </location>
</feature>
<dbReference type="PANTHER" id="PTHR31069">
    <property type="entry name" value="OLEATE-ACTIVATED TRANSCRIPTION FACTOR 1-RELATED"/>
    <property type="match status" value="1"/>
</dbReference>
<dbReference type="Proteomes" id="UP000622797">
    <property type="component" value="Unassembled WGS sequence"/>
</dbReference>
<dbReference type="GO" id="GO:0003677">
    <property type="term" value="F:DNA binding"/>
    <property type="evidence" value="ECO:0007669"/>
    <property type="project" value="UniProtKB-KW"/>
</dbReference>
<dbReference type="GO" id="GO:0000981">
    <property type="term" value="F:DNA-binding transcription factor activity, RNA polymerase II-specific"/>
    <property type="evidence" value="ECO:0007669"/>
    <property type="project" value="InterPro"/>
</dbReference>
<evidence type="ECO:0000256" key="1">
    <source>
        <dbReference type="ARBA" id="ARBA00022723"/>
    </source>
</evidence>
<dbReference type="InterPro" id="IPR036864">
    <property type="entry name" value="Zn2-C6_fun-type_DNA-bd_sf"/>
</dbReference>
<dbReference type="InterPro" id="IPR050675">
    <property type="entry name" value="OAF3"/>
</dbReference>
<evidence type="ECO:0000313" key="8">
    <source>
        <dbReference type="EMBL" id="KAF4965643.1"/>
    </source>
</evidence>
<feature type="region of interest" description="Disordered" evidence="6">
    <location>
        <begin position="1"/>
        <end position="20"/>
    </location>
</feature>